<keyword evidence="7" id="KW-1185">Reference proteome</keyword>
<evidence type="ECO:0000256" key="1">
    <source>
        <dbReference type="ARBA" id="ARBA00022630"/>
    </source>
</evidence>
<keyword evidence="3" id="KW-0157">Chromophore</keyword>
<dbReference type="InterPro" id="IPR000700">
    <property type="entry name" value="PAS-assoc_C"/>
</dbReference>
<evidence type="ECO:0000313" key="6">
    <source>
        <dbReference type="EMBL" id="RDY59686.1"/>
    </source>
</evidence>
<evidence type="ECO:0000256" key="2">
    <source>
        <dbReference type="ARBA" id="ARBA00022643"/>
    </source>
</evidence>
<dbReference type="Proteomes" id="UP000261828">
    <property type="component" value="Unassembled WGS sequence"/>
</dbReference>
<dbReference type="EMBL" id="QTJX01000002">
    <property type="protein sequence ID" value="RDY59686.1"/>
    <property type="molecule type" value="Genomic_DNA"/>
</dbReference>
<reference evidence="6 7" key="1">
    <citation type="submission" date="2018-08" db="EMBL/GenBank/DDBJ databases">
        <title>Muricauda nanhaiensis sp. nov., isolated from seawater of the South China Sea.</title>
        <authorList>
            <person name="Dang Y."/>
        </authorList>
    </citation>
    <scope>NUCLEOTIDE SEQUENCE [LARGE SCALE GENOMIC DNA]</scope>
    <source>
        <strain evidence="6 7">SM1704</strain>
    </source>
</reference>
<comment type="caution">
    <text evidence="6">The sequence shown here is derived from an EMBL/GenBank/DDBJ whole genome shotgun (WGS) entry which is preliminary data.</text>
</comment>
<evidence type="ECO:0000259" key="4">
    <source>
        <dbReference type="PROSITE" id="PS50112"/>
    </source>
</evidence>
<dbReference type="OrthoDB" id="5760647at2"/>
<dbReference type="PANTHER" id="PTHR47429:SF2">
    <property type="entry name" value="PROTEIN TWIN LOV 1"/>
    <property type="match status" value="1"/>
</dbReference>
<gene>
    <name evidence="6" type="ORF">DX873_09980</name>
</gene>
<evidence type="ECO:0000259" key="5">
    <source>
        <dbReference type="PROSITE" id="PS50113"/>
    </source>
</evidence>
<dbReference type="PANTHER" id="PTHR47429">
    <property type="entry name" value="PROTEIN TWIN LOV 1"/>
    <property type="match status" value="1"/>
</dbReference>
<proteinExistence type="predicted"/>
<dbReference type="InterPro" id="IPR035965">
    <property type="entry name" value="PAS-like_dom_sf"/>
</dbReference>
<name>A0A371JQD4_9FLAO</name>
<dbReference type="SUPFAM" id="SSF55785">
    <property type="entry name" value="PYP-like sensor domain (PAS domain)"/>
    <property type="match status" value="1"/>
</dbReference>
<organism evidence="6 7">
    <name type="scientific">Flagellimonas nanhaiensis</name>
    <dbReference type="NCBI Taxonomy" id="2292706"/>
    <lineage>
        <taxon>Bacteria</taxon>
        <taxon>Pseudomonadati</taxon>
        <taxon>Bacteroidota</taxon>
        <taxon>Flavobacteriia</taxon>
        <taxon>Flavobacteriales</taxon>
        <taxon>Flavobacteriaceae</taxon>
        <taxon>Flagellimonas</taxon>
    </lineage>
</organism>
<dbReference type="Pfam" id="PF13426">
    <property type="entry name" value="PAS_9"/>
    <property type="match status" value="1"/>
</dbReference>
<dbReference type="AlphaFoldDB" id="A0A371JQD4"/>
<dbReference type="RefSeq" id="WP_116184299.1">
    <property type="nucleotide sequence ID" value="NZ_QTJX01000002.1"/>
</dbReference>
<dbReference type="PROSITE" id="PS50112">
    <property type="entry name" value="PAS"/>
    <property type="match status" value="1"/>
</dbReference>
<keyword evidence="1" id="KW-0285">Flavoprotein</keyword>
<feature type="domain" description="PAS" evidence="4">
    <location>
        <begin position="74"/>
        <end position="104"/>
    </location>
</feature>
<dbReference type="Gene3D" id="3.30.450.20">
    <property type="entry name" value="PAS domain"/>
    <property type="match status" value="1"/>
</dbReference>
<dbReference type="NCBIfam" id="TIGR00229">
    <property type="entry name" value="sensory_box"/>
    <property type="match status" value="1"/>
</dbReference>
<dbReference type="CDD" id="cd00130">
    <property type="entry name" value="PAS"/>
    <property type="match status" value="1"/>
</dbReference>
<dbReference type="PROSITE" id="PS50113">
    <property type="entry name" value="PAC"/>
    <property type="match status" value="1"/>
</dbReference>
<feature type="domain" description="PAC" evidence="5">
    <location>
        <begin position="130"/>
        <end position="173"/>
    </location>
</feature>
<dbReference type="InterPro" id="IPR000014">
    <property type="entry name" value="PAS"/>
</dbReference>
<evidence type="ECO:0000256" key="3">
    <source>
        <dbReference type="ARBA" id="ARBA00022991"/>
    </source>
</evidence>
<protein>
    <submittedName>
        <fullName evidence="6">PAS domain-containing protein</fullName>
    </submittedName>
</protein>
<accession>A0A371JQD4</accession>
<evidence type="ECO:0000313" key="7">
    <source>
        <dbReference type="Proteomes" id="UP000261828"/>
    </source>
</evidence>
<keyword evidence="2" id="KW-0288">FMN</keyword>
<sequence length="173" mass="19777">MEKLRFYDEAASNFYSGEKITCFPITSMDFYAQRFQKVCKSLHDVKNLSDLAEKEKWGGIIPFEDEILDKEHVVVVTDAELNIVYASQNITHMNGYRPDEILGKKPKMFQGDGTCKLTTQKVSEAIKKREAFEVVLTNYRKDGTAYQCWIKGSPVLNKTGKVVNFIAFEKEVA</sequence>